<feature type="transmembrane region" description="Helical" evidence="2">
    <location>
        <begin position="12"/>
        <end position="32"/>
    </location>
</feature>
<feature type="region of interest" description="Disordered" evidence="1">
    <location>
        <begin position="89"/>
        <end position="131"/>
    </location>
</feature>
<feature type="compositionally biased region" description="Basic residues" evidence="1">
    <location>
        <begin position="296"/>
        <end position="319"/>
    </location>
</feature>
<accession>A0A1X2GEZ0</accession>
<dbReference type="EMBL" id="MCGT01000018">
    <property type="protein sequence ID" value="ORX52308.1"/>
    <property type="molecule type" value="Genomic_DNA"/>
</dbReference>
<dbReference type="Proteomes" id="UP000242146">
    <property type="component" value="Unassembled WGS sequence"/>
</dbReference>
<evidence type="ECO:0000313" key="4">
    <source>
        <dbReference type="Proteomes" id="UP000242146"/>
    </source>
</evidence>
<dbReference type="OrthoDB" id="2284908at2759"/>
<name>A0A1X2GEZ0_9FUNG</name>
<keyword evidence="2" id="KW-1133">Transmembrane helix</keyword>
<keyword evidence="2" id="KW-0812">Transmembrane</keyword>
<gene>
    <name evidence="3" type="ORF">DM01DRAFT_1336690</name>
</gene>
<comment type="caution">
    <text evidence="3">The sequence shown here is derived from an EMBL/GenBank/DDBJ whole genome shotgun (WGS) entry which is preliminary data.</text>
</comment>
<protein>
    <submittedName>
        <fullName evidence="3">Uncharacterized protein</fullName>
    </submittedName>
</protein>
<feature type="region of interest" description="Disordered" evidence="1">
    <location>
        <begin position="177"/>
        <end position="200"/>
    </location>
</feature>
<feature type="region of interest" description="Disordered" evidence="1">
    <location>
        <begin position="260"/>
        <end position="319"/>
    </location>
</feature>
<sequence>MANDRDSTKHRTIPPLVLLSFAVIHSQVYWLYSVFYHLCHHLSDRPLDLDESVHQALTRRSGRLRAFSEPQHASTVQVHQRQLLLAKSLSSVVRPPSPSSPLSSLSSTTPTPCLKTKRPRSSTISASTVDADEPLRRQRFIQQLHARMEQQVLPISERPDGQDTCEPAKLATWWQRHRPFSSPPPASPSTETSSPLSLGDSWITRTSRQHLSLSPLLLTSFTSGSSSTESAISATSPLTATSTDNIKVKRWHSLFKKSPALHLPQPTEAPPPPPPSPLITMPPSPPLTPTIPTAPKRSKTKRLFRSLTQWRKRSRPSIP</sequence>
<feature type="compositionally biased region" description="Low complexity" evidence="1">
    <location>
        <begin position="89"/>
        <end position="112"/>
    </location>
</feature>
<evidence type="ECO:0000313" key="3">
    <source>
        <dbReference type="EMBL" id="ORX52308.1"/>
    </source>
</evidence>
<dbReference type="AlphaFoldDB" id="A0A1X2GEZ0"/>
<keyword evidence="4" id="KW-1185">Reference proteome</keyword>
<reference evidence="3 4" key="1">
    <citation type="submission" date="2016-07" db="EMBL/GenBank/DDBJ databases">
        <title>Pervasive Adenine N6-methylation of Active Genes in Fungi.</title>
        <authorList>
            <consortium name="DOE Joint Genome Institute"/>
            <person name="Mondo S.J."/>
            <person name="Dannebaum R.O."/>
            <person name="Kuo R.C."/>
            <person name="Labutti K."/>
            <person name="Haridas S."/>
            <person name="Kuo A."/>
            <person name="Salamov A."/>
            <person name="Ahrendt S.R."/>
            <person name="Lipzen A."/>
            <person name="Sullivan W."/>
            <person name="Andreopoulos W.B."/>
            <person name="Clum A."/>
            <person name="Lindquist E."/>
            <person name="Daum C."/>
            <person name="Ramamoorthy G.K."/>
            <person name="Gryganskyi A."/>
            <person name="Culley D."/>
            <person name="Magnuson J.K."/>
            <person name="James T.Y."/>
            <person name="O'Malley M.A."/>
            <person name="Stajich J.E."/>
            <person name="Spatafora J.W."/>
            <person name="Visel A."/>
            <person name="Grigoriev I.V."/>
        </authorList>
    </citation>
    <scope>NUCLEOTIDE SEQUENCE [LARGE SCALE GENOMIC DNA]</scope>
    <source>
        <strain evidence="3 4">NRRL 3301</strain>
    </source>
</reference>
<evidence type="ECO:0000256" key="1">
    <source>
        <dbReference type="SAM" id="MobiDB-lite"/>
    </source>
</evidence>
<organism evidence="3 4">
    <name type="scientific">Hesseltinella vesiculosa</name>
    <dbReference type="NCBI Taxonomy" id="101127"/>
    <lineage>
        <taxon>Eukaryota</taxon>
        <taxon>Fungi</taxon>
        <taxon>Fungi incertae sedis</taxon>
        <taxon>Mucoromycota</taxon>
        <taxon>Mucoromycotina</taxon>
        <taxon>Mucoromycetes</taxon>
        <taxon>Mucorales</taxon>
        <taxon>Cunninghamellaceae</taxon>
        <taxon>Hesseltinella</taxon>
    </lineage>
</organism>
<feature type="compositionally biased region" description="Pro residues" evidence="1">
    <location>
        <begin position="267"/>
        <end position="289"/>
    </location>
</feature>
<proteinExistence type="predicted"/>
<keyword evidence="2" id="KW-0472">Membrane</keyword>
<feature type="compositionally biased region" description="Low complexity" evidence="1">
    <location>
        <begin position="188"/>
        <end position="197"/>
    </location>
</feature>
<evidence type="ECO:0000256" key="2">
    <source>
        <dbReference type="SAM" id="Phobius"/>
    </source>
</evidence>